<dbReference type="AlphaFoldDB" id="A0A3M9YLI7"/>
<feature type="compositionally biased region" description="Polar residues" evidence="2">
    <location>
        <begin position="117"/>
        <end position="132"/>
    </location>
</feature>
<keyword evidence="1" id="KW-0539">Nucleus</keyword>
<evidence type="ECO:0000313" key="5">
    <source>
        <dbReference type="Proteomes" id="UP000267145"/>
    </source>
</evidence>
<dbReference type="InterPro" id="IPR007219">
    <property type="entry name" value="XnlR_reg_dom"/>
</dbReference>
<dbReference type="PANTHER" id="PTHR47785:SF6">
    <property type="entry name" value="ZN(II)2CYS6 TRANSCRIPTION FACTOR (EUROFUNG)"/>
    <property type="match status" value="1"/>
</dbReference>
<dbReference type="Pfam" id="PF04082">
    <property type="entry name" value="Fungal_trans"/>
    <property type="match status" value="1"/>
</dbReference>
<feature type="compositionally biased region" description="Low complexity" evidence="2">
    <location>
        <begin position="1"/>
        <end position="20"/>
    </location>
</feature>
<feature type="compositionally biased region" description="Pro residues" evidence="2">
    <location>
        <begin position="497"/>
        <end position="507"/>
    </location>
</feature>
<gene>
    <name evidence="4" type="ORF">D7B24_000109</name>
</gene>
<dbReference type="GO" id="GO:0006351">
    <property type="term" value="P:DNA-templated transcription"/>
    <property type="evidence" value="ECO:0007669"/>
    <property type="project" value="InterPro"/>
</dbReference>
<reference evidence="4 5" key="1">
    <citation type="submission" date="2018-10" db="EMBL/GenBank/DDBJ databases">
        <title>Genome sequence of Verticillium nonalfalfae VnAa140.</title>
        <authorList>
            <person name="Stajich J.E."/>
            <person name="Kasson M.T."/>
        </authorList>
    </citation>
    <scope>NUCLEOTIDE SEQUENCE [LARGE SCALE GENOMIC DNA]</scope>
    <source>
        <strain evidence="4 5">VnAa140</strain>
    </source>
</reference>
<dbReference type="Proteomes" id="UP000267145">
    <property type="component" value="Unassembled WGS sequence"/>
</dbReference>
<dbReference type="GO" id="GO:0008270">
    <property type="term" value="F:zinc ion binding"/>
    <property type="evidence" value="ECO:0007669"/>
    <property type="project" value="InterPro"/>
</dbReference>
<sequence>MNVEPPSATSSSAGSGAPPSQRKERGAIAAQVGLPENPVVRCLMQLRADDKPISREQAARPRLTMACSVVPAKRVAVENRNVTKPDRSPTKKDKTLSEILDRLKLIEGKVDQLGFQQVHPSPYEPSQRSQTRPAPAQAGGGSGDSVPTTASIRPSGQTSPTPQKPQPYKYVSAVHKLMAWPVVRQVLDSGQTEIPNLHAVIQDRDPPLELLEQQRSRRKLATDGMEGLTMDDRALLGLRVDAHRNPTVVRLSDLDWPTVETLSKAYFDTFNFIYPIMDRQAFNTTILTSVVENGFNEGVASTLVCLVFALGAVALADSQNMPFMRYKGQMGRPPDRAADRPPGLAFFNEARKRLGFSMAECSLESVQIHALAGLYYESCSRHLEFWRMTISASMACHALISANPGELESPRLDLIRRVFWHCSIMETYLNLELEIPLTGLDKLEGKVGLPDFSGPFCEADYLGNQESRFQEHFASQIVLRQLSVGFHDTMRDATGPTAPPMPFPPPDRQTQPSEGSNPVITTINHLAYQLDQWRALLPVHLRWSDGQASAFSTPIPDLFTQGGMYPPQQMQAMFTADISSPSAPYPYATDVQVAMLRTRYYYTKYLLYRPAIYKALHHTNMLSTDDAKAVAECLKASLKWPIIMAPTCHRKRLVPCLFFWTQNLLGVLILLHLSQQVPVLSNIRARFCDNTFDMDATDTVNLSIAWIRDLKDVDATAEWCWNVLRGMYRLDD</sequence>
<evidence type="ECO:0000256" key="2">
    <source>
        <dbReference type="SAM" id="MobiDB-lite"/>
    </source>
</evidence>
<dbReference type="GeneID" id="39603798"/>
<feature type="domain" description="Xylanolytic transcriptional activator regulatory" evidence="3">
    <location>
        <begin position="265"/>
        <end position="451"/>
    </location>
</feature>
<feature type="region of interest" description="Disordered" evidence="2">
    <location>
        <begin position="117"/>
        <end position="167"/>
    </location>
</feature>
<dbReference type="EMBL" id="RBVV01000001">
    <property type="protein sequence ID" value="RNJ61254.1"/>
    <property type="molecule type" value="Genomic_DNA"/>
</dbReference>
<evidence type="ECO:0000313" key="4">
    <source>
        <dbReference type="EMBL" id="RNJ61254.1"/>
    </source>
</evidence>
<keyword evidence="5" id="KW-1185">Reference proteome</keyword>
<dbReference type="CDD" id="cd12148">
    <property type="entry name" value="fungal_TF_MHR"/>
    <property type="match status" value="1"/>
</dbReference>
<accession>A0A3M9YLI7</accession>
<organism evidence="4 5">
    <name type="scientific">Verticillium nonalfalfae</name>
    <dbReference type="NCBI Taxonomy" id="1051616"/>
    <lineage>
        <taxon>Eukaryota</taxon>
        <taxon>Fungi</taxon>
        <taxon>Dikarya</taxon>
        <taxon>Ascomycota</taxon>
        <taxon>Pezizomycotina</taxon>
        <taxon>Sordariomycetes</taxon>
        <taxon>Hypocreomycetidae</taxon>
        <taxon>Glomerellales</taxon>
        <taxon>Plectosphaerellaceae</taxon>
        <taxon>Verticillium</taxon>
    </lineage>
</organism>
<evidence type="ECO:0000259" key="3">
    <source>
        <dbReference type="Pfam" id="PF04082"/>
    </source>
</evidence>
<protein>
    <recommendedName>
        <fullName evidence="3">Xylanolytic transcriptional activator regulatory domain-containing protein</fullName>
    </recommendedName>
</protein>
<evidence type="ECO:0000256" key="1">
    <source>
        <dbReference type="ARBA" id="ARBA00023242"/>
    </source>
</evidence>
<dbReference type="GO" id="GO:0003677">
    <property type="term" value="F:DNA binding"/>
    <property type="evidence" value="ECO:0007669"/>
    <property type="project" value="InterPro"/>
</dbReference>
<feature type="region of interest" description="Disordered" evidence="2">
    <location>
        <begin position="491"/>
        <end position="515"/>
    </location>
</feature>
<proteinExistence type="predicted"/>
<dbReference type="RefSeq" id="XP_028499412.1">
    <property type="nucleotide sequence ID" value="XM_028634372.1"/>
</dbReference>
<name>A0A3M9YLI7_9PEZI</name>
<dbReference type="InterPro" id="IPR053181">
    <property type="entry name" value="EcdB-like_regulator"/>
</dbReference>
<dbReference type="PANTHER" id="PTHR47785">
    <property type="entry name" value="ZN(II)2CYS6 TRANSCRIPTION FACTOR (EUROFUNG)-RELATED-RELATED"/>
    <property type="match status" value="1"/>
</dbReference>
<feature type="region of interest" description="Disordered" evidence="2">
    <location>
        <begin position="1"/>
        <end position="27"/>
    </location>
</feature>
<comment type="caution">
    <text evidence="4">The sequence shown here is derived from an EMBL/GenBank/DDBJ whole genome shotgun (WGS) entry which is preliminary data.</text>
</comment>
<feature type="compositionally biased region" description="Polar residues" evidence="2">
    <location>
        <begin position="145"/>
        <end position="161"/>
    </location>
</feature>
<dbReference type="STRING" id="1051616.A0A3M9YLI7"/>